<dbReference type="EMBL" id="SRLO01000038">
    <property type="protein sequence ID" value="TNN82643.1"/>
    <property type="molecule type" value="Genomic_DNA"/>
</dbReference>
<reference evidence="2 3" key="1">
    <citation type="submission" date="2019-03" db="EMBL/GenBank/DDBJ databases">
        <title>First draft genome of Liparis tanakae, snailfish: a comprehensive survey of snailfish specific genes.</title>
        <authorList>
            <person name="Kim W."/>
            <person name="Song I."/>
            <person name="Jeong J.-H."/>
            <person name="Kim D."/>
            <person name="Kim S."/>
            <person name="Ryu S."/>
            <person name="Song J.Y."/>
            <person name="Lee S.K."/>
        </authorList>
    </citation>
    <scope>NUCLEOTIDE SEQUENCE [LARGE SCALE GENOMIC DNA]</scope>
    <source>
        <tissue evidence="2">Muscle</tissue>
    </source>
</reference>
<gene>
    <name evidence="2" type="ORF">EYF80_007161</name>
</gene>
<keyword evidence="3" id="KW-1185">Reference proteome</keyword>
<accession>A0A4Z2IZK8</accession>
<dbReference type="Proteomes" id="UP000314294">
    <property type="component" value="Unassembled WGS sequence"/>
</dbReference>
<organism evidence="2 3">
    <name type="scientific">Liparis tanakae</name>
    <name type="common">Tanaka's snailfish</name>
    <dbReference type="NCBI Taxonomy" id="230148"/>
    <lineage>
        <taxon>Eukaryota</taxon>
        <taxon>Metazoa</taxon>
        <taxon>Chordata</taxon>
        <taxon>Craniata</taxon>
        <taxon>Vertebrata</taxon>
        <taxon>Euteleostomi</taxon>
        <taxon>Actinopterygii</taxon>
        <taxon>Neopterygii</taxon>
        <taxon>Teleostei</taxon>
        <taxon>Neoteleostei</taxon>
        <taxon>Acanthomorphata</taxon>
        <taxon>Eupercaria</taxon>
        <taxon>Perciformes</taxon>
        <taxon>Cottioidei</taxon>
        <taxon>Cottales</taxon>
        <taxon>Liparidae</taxon>
        <taxon>Liparis</taxon>
    </lineage>
</organism>
<feature type="region of interest" description="Disordered" evidence="1">
    <location>
        <begin position="1"/>
        <end position="56"/>
    </location>
</feature>
<feature type="compositionally biased region" description="Basic residues" evidence="1">
    <location>
        <begin position="26"/>
        <end position="37"/>
    </location>
</feature>
<proteinExistence type="predicted"/>
<dbReference type="AlphaFoldDB" id="A0A4Z2IZK8"/>
<evidence type="ECO:0000313" key="2">
    <source>
        <dbReference type="EMBL" id="TNN82643.1"/>
    </source>
</evidence>
<sequence>MWRTNDGQISFIMGLSSTKESEGKTKKTKKKKKKRGDRCKTTQSLTGKHAGIGEEPWYPEAMSPHTRHSLLGMALIMYSHLIGESSATTPEHSS</sequence>
<protein>
    <submittedName>
        <fullName evidence="2">Uncharacterized protein</fullName>
    </submittedName>
</protein>
<name>A0A4Z2IZK8_9TELE</name>
<comment type="caution">
    <text evidence="2">The sequence shown here is derived from an EMBL/GenBank/DDBJ whole genome shotgun (WGS) entry which is preliminary data.</text>
</comment>
<evidence type="ECO:0000313" key="3">
    <source>
        <dbReference type="Proteomes" id="UP000314294"/>
    </source>
</evidence>
<evidence type="ECO:0000256" key="1">
    <source>
        <dbReference type="SAM" id="MobiDB-lite"/>
    </source>
</evidence>